<dbReference type="OrthoDB" id="3062468at2759"/>
<dbReference type="Proteomes" id="UP000298030">
    <property type="component" value="Unassembled WGS sequence"/>
</dbReference>
<evidence type="ECO:0000313" key="4">
    <source>
        <dbReference type="Proteomes" id="UP000298030"/>
    </source>
</evidence>
<organism evidence="3 4">
    <name type="scientific">Coprinellus micaceus</name>
    <name type="common">Glistening ink-cap mushroom</name>
    <name type="synonym">Coprinus micaceus</name>
    <dbReference type="NCBI Taxonomy" id="71717"/>
    <lineage>
        <taxon>Eukaryota</taxon>
        <taxon>Fungi</taxon>
        <taxon>Dikarya</taxon>
        <taxon>Basidiomycota</taxon>
        <taxon>Agaricomycotina</taxon>
        <taxon>Agaricomycetes</taxon>
        <taxon>Agaricomycetidae</taxon>
        <taxon>Agaricales</taxon>
        <taxon>Agaricineae</taxon>
        <taxon>Psathyrellaceae</taxon>
        <taxon>Coprinellus</taxon>
    </lineage>
</organism>
<dbReference type="AlphaFoldDB" id="A0A4Y7TSE4"/>
<keyword evidence="4" id="KW-1185">Reference proteome</keyword>
<evidence type="ECO:0000256" key="1">
    <source>
        <dbReference type="SAM" id="MobiDB-lite"/>
    </source>
</evidence>
<proteinExistence type="predicted"/>
<evidence type="ECO:0000313" key="3">
    <source>
        <dbReference type="EMBL" id="TEB37105.1"/>
    </source>
</evidence>
<evidence type="ECO:0000256" key="2">
    <source>
        <dbReference type="SAM" id="SignalP"/>
    </source>
</evidence>
<feature type="region of interest" description="Disordered" evidence="1">
    <location>
        <begin position="217"/>
        <end position="239"/>
    </location>
</feature>
<evidence type="ECO:0008006" key="5">
    <source>
        <dbReference type="Google" id="ProtNLM"/>
    </source>
</evidence>
<accession>A0A4Y7TSE4</accession>
<sequence length="239" mass="24517">MILTTVLTSFALLTSLLTHNPVFADPAAGSIISNEPGPLAKGSILPYSSSVVGERLQARSTLEDLLKLSPRQGGCESGYGLCSTTGSCCPLGGSCCRGAGVAAKPTIGVIRRKSVALLITGDARIKDVAHLVTLAAPTAGAAPQMNIASLAGAVNEVKYAVAPAVNVRKVDSALARMITTVALLACNATETALELLAAETRMGALVVEAVEAQRLSEARPLPPSPPCRLLSLGRPQPIR</sequence>
<dbReference type="EMBL" id="QPFP01000004">
    <property type="protein sequence ID" value="TEB37105.1"/>
    <property type="molecule type" value="Genomic_DNA"/>
</dbReference>
<gene>
    <name evidence="3" type="ORF">FA13DRAFT_1809741</name>
</gene>
<comment type="caution">
    <text evidence="3">The sequence shown here is derived from an EMBL/GenBank/DDBJ whole genome shotgun (WGS) entry which is preliminary data.</text>
</comment>
<feature type="chain" id="PRO_5021429375" description="Hydrophobin" evidence="2">
    <location>
        <begin position="25"/>
        <end position="239"/>
    </location>
</feature>
<keyword evidence="2" id="KW-0732">Signal</keyword>
<feature type="compositionally biased region" description="Low complexity" evidence="1">
    <location>
        <begin position="227"/>
        <end position="239"/>
    </location>
</feature>
<protein>
    <recommendedName>
        <fullName evidence="5">Hydrophobin</fullName>
    </recommendedName>
</protein>
<reference evidence="3 4" key="1">
    <citation type="journal article" date="2019" name="Nat. Ecol. Evol.">
        <title>Megaphylogeny resolves global patterns of mushroom evolution.</title>
        <authorList>
            <person name="Varga T."/>
            <person name="Krizsan K."/>
            <person name="Foldi C."/>
            <person name="Dima B."/>
            <person name="Sanchez-Garcia M."/>
            <person name="Sanchez-Ramirez S."/>
            <person name="Szollosi G.J."/>
            <person name="Szarkandi J.G."/>
            <person name="Papp V."/>
            <person name="Albert L."/>
            <person name="Andreopoulos W."/>
            <person name="Angelini C."/>
            <person name="Antonin V."/>
            <person name="Barry K.W."/>
            <person name="Bougher N.L."/>
            <person name="Buchanan P."/>
            <person name="Buyck B."/>
            <person name="Bense V."/>
            <person name="Catcheside P."/>
            <person name="Chovatia M."/>
            <person name="Cooper J."/>
            <person name="Damon W."/>
            <person name="Desjardin D."/>
            <person name="Finy P."/>
            <person name="Geml J."/>
            <person name="Haridas S."/>
            <person name="Hughes K."/>
            <person name="Justo A."/>
            <person name="Karasinski D."/>
            <person name="Kautmanova I."/>
            <person name="Kiss B."/>
            <person name="Kocsube S."/>
            <person name="Kotiranta H."/>
            <person name="LaButti K.M."/>
            <person name="Lechner B.E."/>
            <person name="Liimatainen K."/>
            <person name="Lipzen A."/>
            <person name="Lukacs Z."/>
            <person name="Mihaltcheva S."/>
            <person name="Morgado L.N."/>
            <person name="Niskanen T."/>
            <person name="Noordeloos M.E."/>
            <person name="Ohm R.A."/>
            <person name="Ortiz-Santana B."/>
            <person name="Ovrebo C."/>
            <person name="Racz N."/>
            <person name="Riley R."/>
            <person name="Savchenko A."/>
            <person name="Shiryaev A."/>
            <person name="Soop K."/>
            <person name="Spirin V."/>
            <person name="Szebenyi C."/>
            <person name="Tomsovsky M."/>
            <person name="Tulloss R.E."/>
            <person name="Uehling J."/>
            <person name="Grigoriev I.V."/>
            <person name="Vagvolgyi C."/>
            <person name="Papp T."/>
            <person name="Martin F.M."/>
            <person name="Miettinen O."/>
            <person name="Hibbett D.S."/>
            <person name="Nagy L.G."/>
        </authorList>
    </citation>
    <scope>NUCLEOTIDE SEQUENCE [LARGE SCALE GENOMIC DNA]</scope>
    <source>
        <strain evidence="3 4">FP101781</strain>
    </source>
</reference>
<name>A0A4Y7TSE4_COPMI</name>
<feature type="signal peptide" evidence="2">
    <location>
        <begin position="1"/>
        <end position="24"/>
    </location>
</feature>